<dbReference type="Pfam" id="PF12326">
    <property type="entry name" value="EOS1"/>
    <property type="match status" value="1"/>
</dbReference>
<dbReference type="RefSeq" id="XP_066655425.1">
    <property type="nucleotide sequence ID" value="XM_066803067.1"/>
</dbReference>
<dbReference type="PANTHER" id="PTHR28147:SF1">
    <property type="entry name" value="N-GLYCOSYLATION PROTEIN EOS1"/>
    <property type="match status" value="1"/>
</dbReference>
<organism evidence="3 4">
    <name type="scientific">Phyllosticta citribraziliensis</name>
    <dbReference type="NCBI Taxonomy" id="989973"/>
    <lineage>
        <taxon>Eukaryota</taxon>
        <taxon>Fungi</taxon>
        <taxon>Dikarya</taxon>
        <taxon>Ascomycota</taxon>
        <taxon>Pezizomycotina</taxon>
        <taxon>Dothideomycetes</taxon>
        <taxon>Dothideomycetes incertae sedis</taxon>
        <taxon>Botryosphaeriales</taxon>
        <taxon>Phyllostictaceae</taxon>
        <taxon>Phyllosticta</taxon>
    </lineage>
</organism>
<protein>
    <submittedName>
        <fullName evidence="3">N-glycosylation protein-domain-containing protein</fullName>
    </submittedName>
</protein>
<keyword evidence="2" id="KW-1133">Transmembrane helix</keyword>
<dbReference type="Proteomes" id="UP001360953">
    <property type="component" value="Unassembled WGS sequence"/>
</dbReference>
<reference evidence="3 4" key="1">
    <citation type="submission" date="2024-04" db="EMBL/GenBank/DDBJ databases">
        <title>Phyllosticta paracitricarpa is synonymous to the EU quarantine fungus P. citricarpa based on phylogenomic analyses.</title>
        <authorList>
            <consortium name="Lawrence Berkeley National Laboratory"/>
            <person name="Van ingen-buijs V.A."/>
            <person name="Van westerhoven A.C."/>
            <person name="Haridas S."/>
            <person name="Skiadas P."/>
            <person name="Martin F."/>
            <person name="Groenewald J.Z."/>
            <person name="Crous P.W."/>
            <person name="Seidl M.F."/>
        </authorList>
    </citation>
    <scope>NUCLEOTIDE SEQUENCE [LARGE SCALE GENOMIC DNA]</scope>
    <source>
        <strain evidence="3 4">CPC 17464</strain>
    </source>
</reference>
<dbReference type="EMBL" id="JBBPEH010000006">
    <property type="protein sequence ID" value="KAK7537274.1"/>
    <property type="molecule type" value="Genomic_DNA"/>
</dbReference>
<evidence type="ECO:0000256" key="2">
    <source>
        <dbReference type="SAM" id="Phobius"/>
    </source>
</evidence>
<keyword evidence="2" id="KW-0472">Membrane</keyword>
<keyword evidence="4" id="KW-1185">Reference proteome</keyword>
<keyword evidence="2" id="KW-0812">Transmembrane</keyword>
<feature type="transmembrane region" description="Helical" evidence="2">
    <location>
        <begin position="303"/>
        <end position="322"/>
    </location>
</feature>
<feature type="compositionally biased region" description="Pro residues" evidence="1">
    <location>
        <begin position="33"/>
        <end position="43"/>
    </location>
</feature>
<dbReference type="GeneID" id="92035973"/>
<evidence type="ECO:0000313" key="4">
    <source>
        <dbReference type="Proteomes" id="UP001360953"/>
    </source>
</evidence>
<feature type="transmembrane region" description="Helical" evidence="2">
    <location>
        <begin position="234"/>
        <end position="257"/>
    </location>
</feature>
<sequence length="391" mass="42991">MSLHQPQPLRPRSAGRHTFNSSAPAPLTQTQQQPPPPSTPPPSYKDIAAEDRRSRSRPSSPSPRHAHPLRNSNAAFLDDPPPSPNAAAALHAPLRRRSLGAISSPLDSDLDLTHGAASPAPRRPRRRSSATGTRMRDRDLQPLTAARVDDRDPGEPSESEPQAGTGTGKPAVHPQVAGLLGVKRRWHVPLLCSRALACAPAIYWFMGHSSAFLDLLLGEIRGQRMYEGADEGTLVLTEVGLALLWCATSGYLSFYFLDCLMSRWLLNYAAPATLVRLWTVVAINFFTTSRWLRLSGAGDEPRLLLPAWIAIATTLTLLYLFTHRHVNIRRETRAALRAFWFSTSVSLFALLLHRHVARESWRQMPLFQIGRDVVVAWRGAAAASAASSSSQ</sequence>
<gene>
    <name evidence="3" type="ORF">J3D65DRAFT_667947</name>
</gene>
<dbReference type="InterPro" id="IPR021100">
    <property type="entry name" value="N-glycosylation_EOS1"/>
</dbReference>
<feature type="transmembrane region" description="Helical" evidence="2">
    <location>
        <begin position="264"/>
        <end position="283"/>
    </location>
</feature>
<feature type="transmembrane region" description="Helical" evidence="2">
    <location>
        <begin position="334"/>
        <end position="352"/>
    </location>
</feature>
<evidence type="ECO:0000313" key="3">
    <source>
        <dbReference type="EMBL" id="KAK7537274.1"/>
    </source>
</evidence>
<proteinExistence type="predicted"/>
<dbReference type="PANTHER" id="PTHR28147">
    <property type="entry name" value="N-GLYCOSYLATION PROTEIN EOS1"/>
    <property type="match status" value="1"/>
</dbReference>
<feature type="compositionally biased region" description="Low complexity" evidence="1">
    <location>
        <begin position="22"/>
        <end position="32"/>
    </location>
</feature>
<comment type="caution">
    <text evidence="3">The sequence shown here is derived from an EMBL/GenBank/DDBJ whole genome shotgun (WGS) entry which is preliminary data.</text>
</comment>
<accession>A0ABR1LRD3</accession>
<name>A0ABR1LRD3_9PEZI</name>
<evidence type="ECO:0000256" key="1">
    <source>
        <dbReference type="SAM" id="MobiDB-lite"/>
    </source>
</evidence>
<feature type="region of interest" description="Disordered" evidence="1">
    <location>
        <begin position="1"/>
        <end position="87"/>
    </location>
</feature>
<feature type="region of interest" description="Disordered" evidence="1">
    <location>
        <begin position="103"/>
        <end position="172"/>
    </location>
</feature>